<dbReference type="VEuPathDB" id="FungiDB:RhiirFUN_000694"/>
<dbReference type="VEuPathDB" id="FungiDB:FUN_020449"/>
<dbReference type="InterPro" id="IPR011009">
    <property type="entry name" value="Kinase-like_dom_sf"/>
</dbReference>
<evidence type="ECO:0000256" key="2">
    <source>
        <dbReference type="ARBA" id="ARBA00022741"/>
    </source>
</evidence>
<keyword evidence="1" id="KW-0808">Transferase</keyword>
<dbReference type="Proteomes" id="UP000232722">
    <property type="component" value="Unassembled WGS sequence"/>
</dbReference>
<evidence type="ECO:0000313" key="7">
    <source>
        <dbReference type="Proteomes" id="UP000232722"/>
    </source>
</evidence>
<evidence type="ECO:0000256" key="4">
    <source>
        <dbReference type="ARBA" id="ARBA00022840"/>
    </source>
</evidence>
<dbReference type="InterPro" id="IPR001245">
    <property type="entry name" value="Ser-Thr/Tyr_kinase_cat_dom"/>
</dbReference>
<organism evidence="6 7">
    <name type="scientific">Rhizophagus irregularis</name>
    <dbReference type="NCBI Taxonomy" id="588596"/>
    <lineage>
        <taxon>Eukaryota</taxon>
        <taxon>Fungi</taxon>
        <taxon>Fungi incertae sedis</taxon>
        <taxon>Mucoromycota</taxon>
        <taxon>Glomeromycotina</taxon>
        <taxon>Glomeromycetes</taxon>
        <taxon>Glomerales</taxon>
        <taxon>Glomeraceae</taxon>
        <taxon>Rhizophagus</taxon>
    </lineage>
</organism>
<dbReference type="VEuPathDB" id="FungiDB:RhiirA1_467174"/>
<dbReference type="EMBL" id="LLXJ01000797">
    <property type="protein sequence ID" value="PKC06126.1"/>
    <property type="molecule type" value="Genomic_DNA"/>
</dbReference>
<comment type="caution">
    <text evidence="6">The sequence shown here is derived from an EMBL/GenBank/DDBJ whole genome shotgun (WGS) entry which is preliminary data.</text>
</comment>
<dbReference type="VEuPathDB" id="FungiDB:RhiirFUN_000894"/>
<dbReference type="GO" id="GO:0004674">
    <property type="term" value="F:protein serine/threonine kinase activity"/>
    <property type="evidence" value="ECO:0007669"/>
    <property type="project" value="TreeGrafter"/>
</dbReference>
<dbReference type="VEuPathDB" id="FungiDB:RhiirA1_535611"/>
<evidence type="ECO:0000256" key="3">
    <source>
        <dbReference type="ARBA" id="ARBA00022777"/>
    </source>
</evidence>
<dbReference type="InterPro" id="IPR051681">
    <property type="entry name" value="Ser/Thr_Kinases-Pseudokinases"/>
</dbReference>
<dbReference type="InterPro" id="IPR000719">
    <property type="entry name" value="Prot_kinase_dom"/>
</dbReference>
<evidence type="ECO:0000259" key="5">
    <source>
        <dbReference type="PROSITE" id="PS50011"/>
    </source>
</evidence>
<dbReference type="SUPFAM" id="SSF56112">
    <property type="entry name" value="Protein kinase-like (PK-like)"/>
    <property type="match status" value="1"/>
</dbReference>
<evidence type="ECO:0000313" key="6">
    <source>
        <dbReference type="EMBL" id="PKC06126.1"/>
    </source>
</evidence>
<keyword evidence="4" id="KW-0067">ATP-binding</keyword>
<dbReference type="GO" id="GO:0005524">
    <property type="term" value="F:ATP binding"/>
    <property type="evidence" value="ECO:0007669"/>
    <property type="project" value="UniProtKB-KW"/>
</dbReference>
<dbReference type="VEuPathDB" id="FungiDB:FUN_021817"/>
<reference evidence="6 7" key="1">
    <citation type="submission" date="2016-04" db="EMBL/GenBank/DDBJ databases">
        <title>Genome analyses suggest a sexual origin of heterokaryosis in a supposedly ancient asexual fungus.</title>
        <authorList>
            <person name="Ropars J."/>
            <person name="Sedzielewska K."/>
            <person name="Noel J."/>
            <person name="Charron P."/>
            <person name="Farinelli L."/>
            <person name="Marton T."/>
            <person name="Kruger M."/>
            <person name="Pelin A."/>
            <person name="Brachmann A."/>
            <person name="Corradi N."/>
        </authorList>
    </citation>
    <scope>NUCLEOTIDE SEQUENCE [LARGE SCALE GENOMIC DNA]</scope>
    <source>
        <strain evidence="6 7">A5</strain>
    </source>
</reference>
<dbReference type="PROSITE" id="PS50011">
    <property type="entry name" value="PROTEIN_KINASE_DOM"/>
    <property type="match status" value="1"/>
</dbReference>
<sequence length="1546" mass="183511">MDNKKDMCKQCFYICNAKHFQRDFKNWTSGNNYIDKLIQDTQLSAHNNTAGVIEWIPYNRLYNIEHIVSRRSFGKLYRANWIDGCIQNWSEYKQNWKRVGHNRFVILEILNDPNSVKLKFANKIKKTFGITQDPKTKNYMMVLNNICKNCNKRCCAIYFQLKFIDWTSGNEHIDKLIQDTQLSAHYNAKEALEWISYDRLYDIKCIEENKFGKVYRANWIDGNIIYWDNKNKNLKRNNLNMFVNLKGLDAPNNLTLEFINKIKMNHEFYGITQDPEAKIYMIVLNNICEKCNEICNAIYFQRKFIDWTSGNEEIDKFIQDTQISTHYNVEEALEWIPYDRLYNVKYIEENKFGKVYRANWVDGKMSYWEDKKQNWKRKDCNMFVNLNGLITPNNLTLEFINKIKINHELYGITQDQETKNYIIVLDDICEKCNKICSTIYFQRKFMDWTSGNEDIDKIIQNTQLLAHNNADKALEWIPYSRLYNIKYTEENKFGKVCRANWMDGKMSYWDDEKQNWKREGCDMFVNLISLNILNNNLMLEFINKIKINYEFYGIIQDPKTKNYMIVLDNICGKCSKICNAIHFQRKFIDWTSGNEDIDKFIQDTQISAHYNAKEALEWISYDRLHNIKYIDKEIYIANWIDGKISYWDNDEQNWKREGCNMFVNLKNLNISNNSNNLTLEFINKFKMNHELYGITQDSETKNYMIVLDDICEKCSKICNATHFQQKFIDWTSGNKYIDKFIQDTQLLAHNNTTEVIEWIPYDRFYNIEYIINGRFGKEYKANWIDGCIQYWNNYKKNWQRVGHNTLVILKSLNNSEIVTLEFNNEIKKAFGITQDPETKNYMMVLNNTLRNAIYFQRKLMDWTSGNEDIDKLIQNTQISAHYDIKETLEWIPYDRLYNIKYIDKEIYIANWIDGKMNYWDDDEQNWKREGCNMFVNLKSLNTTPNNLILEFINKFWMINEKNATKYVIPFTFNGNSWIGLVIKYIADDEFGKVYRANWIDGKISYWNDNEQNWIREGFNNMFVNLKDLNTPNNLTLEFINKVKMNHVFYGITQNQETKSYMIVLDDICEKCNEICNTIYFQQNFNNWTSGNNNIDKFIQDTQSLTHNNITDVIEWIPYSKFCNIKFIASGGFGKVYKANWIDGRLDKWDDKNKIWKRYNKNMIVALKSLNDSKKITLEFMNEVILHHKLNGDFRIIKLYGITQNSETKNYVMVLEYANDGSLRKFLNTNYDKLNWSIIINYLFDIISGLKFIHEKELIYRDLHICNILKFKYKIAITDMGLCKPANCDIQKNNIYGILPYIAPEILRGQNYTKAADIYSFGIIMYELISGLPPYCDINHDENLAIKICQGLRPKFNIKVPKLIIQLIKKCLDANQLNRPKAQDILHDLHKWQYDESIELQAQIIEADEINNSSNKNISSTSLGIYQTHSEAIYTSRLLSFNNLPEPKNSDDYYEQNDNIISNEFSESLQIDISQLNNNKMPKIKNSDEQYDNIISKESSESLQIDISQLSNNKMPKIKNSDEQWDNIISQKSSESLQIDISQLNNN</sequence>
<keyword evidence="3" id="KW-0418">Kinase</keyword>
<dbReference type="Gene3D" id="1.10.10.1010">
    <property type="entry name" value="Intein homing endonuclease, domain IV"/>
    <property type="match status" value="9"/>
</dbReference>
<dbReference type="PANTHER" id="PTHR44329">
    <property type="entry name" value="SERINE/THREONINE-PROTEIN KINASE TNNI3K-RELATED"/>
    <property type="match status" value="1"/>
</dbReference>
<dbReference type="VEuPathDB" id="FungiDB:FUN_021847"/>
<proteinExistence type="predicted"/>
<protein>
    <recommendedName>
        <fullName evidence="5">Protein kinase domain-containing protein</fullName>
    </recommendedName>
</protein>
<dbReference type="Gene3D" id="1.10.510.10">
    <property type="entry name" value="Transferase(Phosphotransferase) domain 1"/>
    <property type="match status" value="1"/>
</dbReference>
<dbReference type="PANTHER" id="PTHR44329:SF288">
    <property type="entry name" value="MITOGEN-ACTIVATED PROTEIN KINASE KINASE KINASE 20"/>
    <property type="match status" value="1"/>
</dbReference>
<dbReference type="Pfam" id="PF07714">
    <property type="entry name" value="PK_Tyr_Ser-Thr"/>
    <property type="match status" value="1"/>
</dbReference>
<accession>A0A2N0PH23</accession>
<keyword evidence="2" id="KW-0547">Nucleotide-binding</keyword>
<feature type="domain" description="Protein kinase" evidence="5">
    <location>
        <begin position="1121"/>
        <end position="1392"/>
    </location>
</feature>
<gene>
    <name evidence="6" type="ORF">RhiirA5_420004</name>
</gene>
<name>A0A2N0PH23_9GLOM</name>
<reference evidence="6 7" key="2">
    <citation type="submission" date="2017-09" db="EMBL/GenBank/DDBJ databases">
        <title>Extensive intraspecific genome diversity in a model arbuscular mycorrhizal fungus.</title>
        <authorList>
            <person name="Chen E.C."/>
            <person name="Morin E."/>
            <person name="Beaudet D."/>
            <person name="Noel J."/>
            <person name="Ndikumana S."/>
            <person name="Charron P."/>
            <person name="St-Onge C."/>
            <person name="Giorgi J."/>
            <person name="Grigoriev I.V."/>
            <person name="Roux C."/>
            <person name="Martin F.M."/>
            <person name="Corradi N."/>
        </authorList>
    </citation>
    <scope>NUCLEOTIDE SEQUENCE [LARGE SCALE GENOMIC DNA]</scope>
    <source>
        <strain evidence="6 7">A5</strain>
    </source>
</reference>
<evidence type="ECO:0000256" key="1">
    <source>
        <dbReference type="ARBA" id="ARBA00022679"/>
    </source>
</evidence>